<dbReference type="InterPro" id="IPR029058">
    <property type="entry name" value="AB_hydrolase_fold"/>
</dbReference>
<evidence type="ECO:0000313" key="4">
    <source>
        <dbReference type="Proteomes" id="UP000315252"/>
    </source>
</evidence>
<dbReference type="AlphaFoldDB" id="A0A545TX78"/>
<dbReference type="SUPFAM" id="SSF53474">
    <property type="entry name" value="alpha/beta-Hydrolases"/>
    <property type="match status" value="1"/>
</dbReference>
<reference evidence="3 4" key="1">
    <citation type="submission" date="2019-06" db="EMBL/GenBank/DDBJ databases">
        <title>Whole genome sequence for Rhodospirillaceae sp. R148.</title>
        <authorList>
            <person name="Wang G."/>
        </authorList>
    </citation>
    <scope>NUCLEOTIDE SEQUENCE [LARGE SCALE GENOMIC DNA]</scope>
    <source>
        <strain evidence="3 4">R148</strain>
    </source>
</reference>
<proteinExistence type="predicted"/>
<sequence>MKTDVTFKTEDGTELAGWFYRAAPTPAPCVIMAHGFSATKEMHLAGFAETFQRAGMNVLVYDNRNLGQSGGEPRGEIDPDQQIADYRDAITWVQGIETVDAARIGIWGSSYSGGHVLVVAAKDKRVKCVVSQVPLVYGLENAQRLVRSDHWAGLRSGFAADRAGRLKGEPPLRLPVVGENEGDPCALPTDDSRAFFQGLSDANRGAWVNEITLRSMELFTEYEPGNWVSKIAPTPLMLVVGRDDHLTPADLTLRAYENAMEPKKLLILDCAHFEAYTDGPFEISAPAQCAWFAEHLGAQS</sequence>
<dbReference type="PANTHER" id="PTHR22946">
    <property type="entry name" value="DIENELACTONE HYDROLASE DOMAIN-CONTAINING PROTEIN-RELATED"/>
    <property type="match status" value="1"/>
</dbReference>
<dbReference type="InterPro" id="IPR050261">
    <property type="entry name" value="FrsA_esterase"/>
</dbReference>
<feature type="domain" description="Xaa-Pro dipeptidyl-peptidase-like" evidence="2">
    <location>
        <begin position="15"/>
        <end position="272"/>
    </location>
</feature>
<evidence type="ECO:0000256" key="1">
    <source>
        <dbReference type="ARBA" id="ARBA00022801"/>
    </source>
</evidence>
<dbReference type="Gene3D" id="1.10.10.800">
    <property type="match status" value="1"/>
</dbReference>
<dbReference type="EMBL" id="VHSH01000002">
    <property type="protein sequence ID" value="TQV81836.1"/>
    <property type="molecule type" value="Genomic_DNA"/>
</dbReference>
<comment type="caution">
    <text evidence="3">The sequence shown here is derived from an EMBL/GenBank/DDBJ whole genome shotgun (WGS) entry which is preliminary data.</text>
</comment>
<dbReference type="Gene3D" id="3.40.50.1820">
    <property type="entry name" value="alpha/beta hydrolase"/>
    <property type="match status" value="1"/>
</dbReference>
<dbReference type="PANTHER" id="PTHR22946:SF9">
    <property type="entry name" value="POLYKETIDE TRANSFERASE AF380"/>
    <property type="match status" value="1"/>
</dbReference>
<dbReference type="InterPro" id="IPR000383">
    <property type="entry name" value="Xaa-Pro-like_dom"/>
</dbReference>
<evidence type="ECO:0000259" key="2">
    <source>
        <dbReference type="Pfam" id="PF02129"/>
    </source>
</evidence>
<dbReference type="GO" id="GO:0052689">
    <property type="term" value="F:carboxylic ester hydrolase activity"/>
    <property type="evidence" value="ECO:0007669"/>
    <property type="project" value="UniProtKB-ARBA"/>
</dbReference>
<dbReference type="Pfam" id="PF02129">
    <property type="entry name" value="Peptidase_S15"/>
    <property type="match status" value="1"/>
</dbReference>
<organism evidence="3 4">
    <name type="scientific">Denitrobaculum tricleocarpae</name>
    <dbReference type="NCBI Taxonomy" id="2591009"/>
    <lineage>
        <taxon>Bacteria</taxon>
        <taxon>Pseudomonadati</taxon>
        <taxon>Pseudomonadota</taxon>
        <taxon>Alphaproteobacteria</taxon>
        <taxon>Rhodospirillales</taxon>
        <taxon>Rhodospirillaceae</taxon>
        <taxon>Denitrobaculum</taxon>
    </lineage>
</organism>
<dbReference type="RefSeq" id="WP_142895467.1">
    <property type="nucleotide sequence ID" value="NZ_ML660053.1"/>
</dbReference>
<keyword evidence="1 3" id="KW-0378">Hydrolase</keyword>
<name>A0A545TX78_9PROT</name>
<keyword evidence="4" id="KW-1185">Reference proteome</keyword>
<accession>A0A545TX78</accession>
<gene>
    <name evidence="3" type="ORF">FKG95_06245</name>
</gene>
<dbReference type="OrthoDB" id="9805123at2"/>
<evidence type="ECO:0000313" key="3">
    <source>
        <dbReference type="EMBL" id="TQV81836.1"/>
    </source>
</evidence>
<dbReference type="Proteomes" id="UP000315252">
    <property type="component" value="Unassembled WGS sequence"/>
</dbReference>
<protein>
    <submittedName>
        <fullName evidence="3">Alpha/beta hydrolase</fullName>
    </submittedName>
</protein>